<dbReference type="GO" id="GO:0000033">
    <property type="term" value="F:alpha-1,3-mannosyltransferase activity"/>
    <property type="evidence" value="ECO:0007669"/>
    <property type="project" value="TreeGrafter"/>
</dbReference>
<dbReference type="GO" id="GO:0006493">
    <property type="term" value="P:protein O-linked glycosylation"/>
    <property type="evidence" value="ECO:0007669"/>
    <property type="project" value="TreeGrafter"/>
</dbReference>
<reference evidence="10 11" key="1">
    <citation type="submission" date="2021-02" db="EMBL/GenBank/DDBJ databases">
        <title>Genome assembly of Pseudopithomyces chartarum.</title>
        <authorList>
            <person name="Jauregui R."/>
            <person name="Singh J."/>
            <person name="Voisey C."/>
        </authorList>
    </citation>
    <scope>NUCLEOTIDE SEQUENCE [LARGE SCALE GENOMIC DNA]</scope>
    <source>
        <strain evidence="10 11">AGR01</strain>
    </source>
</reference>
<comment type="similarity">
    <text evidence="2">Belongs to the MNN1/MNT family.</text>
</comment>
<evidence type="ECO:0000313" key="11">
    <source>
        <dbReference type="Proteomes" id="UP001280581"/>
    </source>
</evidence>
<keyword evidence="4" id="KW-0808">Transferase</keyword>
<keyword evidence="9" id="KW-0325">Glycoprotein</keyword>
<dbReference type="SUPFAM" id="SSF53448">
    <property type="entry name" value="Nucleotide-diphospho-sugar transferases"/>
    <property type="match status" value="1"/>
</dbReference>
<dbReference type="InterPro" id="IPR022751">
    <property type="entry name" value="Alpha_mannosyltransferase"/>
</dbReference>
<keyword evidence="7" id="KW-1133">Transmembrane helix</keyword>
<gene>
    <name evidence="10" type="ORF">GRF29_19g720991</name>
</gene>
<comment type="caution">
    <text evidence="10">The sequence shown here is derived from an EMBL/GenBank/DDBJ whole genome shotgun (WGS) entry which is preliminary data.</text>
</comment>
<dbReference type="InterPro" id="IPR029044">
    <property type="entry name" value="Nucleotide-diphossugar_trans"/>
</dbReference>
<evidence type="ECO:0000256" key="9">
    <source>
        <dbReference type="ARBA" id="ARBA00023180"/>
    </source>
</evidence>
<evidence type="ECO:0000256" key="7">
    <source>
        <dbReference type="ARBA" id="ARBA00022989"/>
    </source>
</evidence>
<protein>
    <recommendedName>
        <fullName evidence="12">Alpha-1,3-mannosyltransferase</fullName>
    </recommendedName>
</protein>
<evidence type="ECO:0008006" key="12">
    <source>
        <dbReference type="Google" id="ProtNLM"/>
    </source>
</evidence>
<evidence type="ECO:0000256" key="4">
    <source>
        <dbReference type="ARBA" id="ARBA00022679"/>
    </source>
</evidence>
<dbReference type="PANTHER" id="PTHR31392:SF1">
    <property type="entry name" value="ALPHA-1,3-MANNOSYLTRANSFERASE MNN1-RELATED"/>
    <property type="match status" value="1"/>
</dbReference>
<dbReference type="PANTHER" id="PTHR31392">
    <property type="entry name" value="ALPHA-1,3-MANNOSYLTRANSFERASE MNN1-RELATED"/>
    <property type="match status" value="1"/>
</dbReference>
<dbReference type="GO" id="GO:0005794">
    <property type="term" value="C:Golgi apparatus"/>
    <property type="evidence" value="ECO:0007669"/>
    <property type="project" value="TreeGrafter"/>
</dbReference>
<name>A0AAN6M4R7_9PLEO</name>
<comment type="subcellular location">
    <subcellularLocation>
        <location evidence="1">Membrane</location>
        <topology evidence="1">Single-pass type II membrane protein</topology>
    </subcellularLocation>
</comment>
<evidence type="ECO:0000256" key="2">
    <source>
        <dbReference type="ARBA" id="ARBA00009105"/>
    </source>
</evidence>
<sequence>MKHLSSVLIAVIFTYWFSNACDFRITKWIWKTDATESERQPEHNRLSTVYQELSSNRPQADTLDRLISPLESQGHQRLRDLGLRSREYNKHFAVWRKLHLTSSGNTSCIRDDIHHVIRNGNIDTATNMQLANTYDEYRFFIAHLSHSLFPWTWPYFPDHLSLLSHGSSGRGIDFTASDTYILPLIVAIRNLRRLGCALPIEVMYFGDEDLSTESRELLIDLPDVVTRDMSFMIHNTEFNLGGWSLKPFAMLLASFREVILMDADAYMFRDPTDLFEEPGYRKTGALFFYDRIMKQKTDKRAWLQQVLDTPTESIADNRLWNGRSSHMQESGVVVVNRWKHLVALLLSCQLNGPEYGNEHLQFIWGDKETYWLAKEMLGEPDYAFHEGGVAAMGSVTKDSDTDNNDERLKICAKQLIHLDRAHRPLWFNGGLHAFNDNPNQETMFGFDVNTTFITEDDCIDTGSGC</sequence>
<dbReference type="Gene3D" id="3.90.550.10">
    <property type="entry name" value="Spore Coat Polysaccharide Biosynthesis Protein SpsA, Chain A"/>
    <property type="match status" value="1"/>
</dbReference>
<dbReference type="Proteomes" id="UP001280581">
    <property type="component" value="Unassembled WGS sequence"/>
</dbReference>
<proteinExistence type="inferred from homology"/>
<keyword evidence="11" id="KW-1185">Reference proteome</keyword>
<dbReference type="EMBL" id="WVTA01000003">
    <property type="protein sequence ID" value="KAK3214619.1"/>
    <property type="molecule type" value="Genomic_DNA"/>
</dbReference>
<evidence type="ECO:0000256" key="6">
    <source>
        <dbReference type="ARBA" id="ARBA00022968"/>
    </source>
</evidence>
<keyword evidence="8" id="KW-0472">Membrane</keyword>
<evidence type="ECO:0000256" key="8">
    <source>
        <dbReference type="ARBA" id="ARBA00023136"/>
    </source>
</evidence>
<evidence type="ECO:0000256" key="5">
    <source>
        <dbReference type="ARBA" id="ARBA00022692"/>
    </source>
</evidence>
<dbReference type="AlphaFoldDB" id="A0AAN6M4R7"/>
<dbReference type="GO" id="GO:0016020">
    <property type="term" value="C:membrane"/>
    <property type="evidence" value="ECO:0007669"/>
    <property type="project" value="UniProtKB-SubCell"/>
</dbReference>
<dbReference type="Pfam" id="PF11051">
    <property type="entry name" value="Mannosyl_trans3"/>
    <property type="match status" value="1"/>
</dbReference>
<keyword evidence="3" id="KW-0328">Glycosyltransferase</keyword>
<evidence type="ECO:0000256" key="1">
    <source>
        <dbReference type="ARBA" id="ARBA00004606"/>
    </source>
</evidence>
<evidence type="ECO:0000256" key="3">
    <source>
        <dbReference type="ARBA" id="ARBA00022676"/>
    </source>
</evidence>
<keyword evidence="5" id="KW-0812">Transmembrane</keyword>
<accession>A0AAN6M4R7</accession>
<keyword evidence="6" id="KW-0735">Signal-anchor</keyword>
<organism evidence="10 11">
    <name type="scientific">Pseudopithomyces chartarum</name>
    <dbReference type="NCBI Taxonomy" id="1892770"/>
    <lineage>
        <taxon>Eukaryota</taxon>
        <taxon>Fungi</taxon>
        <taxon>Dikarya</taxon>
        <taxon>Ascomycota</taxon>
        <taxon>Pezizomycotina</taxon>
        <taxon>Dothideomycetes</taxon>
        <taxon>Pleosporomycetidae</taxon>
        <taxon>Pleosporales</taxon>
        <taxon>Massarineae</taxon>
        <taxon>Didymosphaeriaceae</taxon>
        <taxon>Pseudopithomyces</taxon>
    </lineage>
</organism>
<evidence type="ECO:0000313" key="10">
    <source>
        <dbReference type="EMBL" id="KAK3214619.1"/>
    </source>
</evidence>